<protein>
    <submittedName>
        <fullName evidence="1">Uncharacterized protein</fullName>
    </submittedName>
</protein>
<dbReference type="EMBL" id="REGN01006516">
    <property type="protein sequence ID" value="RNA09215.1"/>
    <property type="molecule type" value="Genomic_DNA"/>
</dbReference>
<dbReference type="AlphaFoldDB" id="A0A3M7QE57"/>
<reference evidence="1 2" key="1">
    <citation type="journal article" date="2018" name="Sci. Rep.">
        <title>Genomic signatures of local adaptation to the degree of environmental predictability in rotifers.</title>
        <authorList>
            <person name="Franch-Gras L."/>
            <person name="Hahn C."/>
            <person name="Garcia-Roger E.M."/>
            <person name="Carmona M.J."/>
            <person name="Serra M."/>
            <person name="Gomez A."/>
        </authorList>
    </citation>
    <scope>NUCLEOTIDE SEQUENCE [LARGE SCALE GENOMIC DNA]</scope>
    <source>
        <strain evidence="1">HYR1</strain>
    </source>
</reference>
<evidence type="ECO:0000313" key="2">
    <source>
        <dbReference type="Proteomes" id="UP000276133"/>
    </source>
</evidence>
<accession>A0A3M7QE57</accession>
<keyword evidence="2" id="KW-1185">Reference proteome</keyword>
<name>A0A3M7QE57_BRAPC</name>
<organism evidence="1 2">
    <name type="scientific">Brachionus plicatilis</name>
    <name type="common">Marine rotifer</name>
    <name type="synonym">Brachionus muelleri</name>
    <dbReference type="NCBI Taxonomy" id="10195"/>
    <lineage>
        <taxon>Eukaryota</taxon>
        <taxon>Metazoa</taxon>
        <taxon>Spiralia</taxon>
        <taxon>Gnathifera</taxon>
        <taxon>Rotifera</taxon>
        <taxon>Eurotatoria</taxon>
        <taxon>Monogononta</taxon>
        <taxon>Pseudotrocha</taxon>
        <taxon>Ploima</taxon>
        <taxon>Brachionidae</taxon>
        <taxon>Brachionus</taxon>
    </lineage>
</organism>
<comment type="caution">
    <text evidence="1">The sequence shown here is derived from an EMBL/GenBank/DDBJ whole genome shotgun (WGS) entry which is preliminary data.</text>
</comment>
<dbReference type="Proteomes" id="UP000276133">
    <property type="component" value="Unassembled WGS sequence"/>
</dbReference>
<gene>
    <name evidence="1" type="ORF">BpHYR1_013340</name>
</gene>
<proteinExistence type="predicted"/>
<sequence length="169" mass="20503">MICDHCSRNQEDLFLFSLPCGYSVCFEHINSQDNFFECFECKDHQIDKDNCFQMKKNEKKLNQIIYNEKRQCILNLCDHVDSIKQDIGPWPIIFYTALLLRRRESSINSNSLKIFFFLLIRLNSYNNYFFSLELKIKLIFDFEHFVENRIKFFNKISLLFLNMKIEFNE</sequence>
<evidence type="ECO:0000313" key="1">
    <source>
        <dbReference type="EMBL" id="RNA09215.1"/>
    </source>
</evidence>